<reference evidence="7 8" key="1">
    <citation type="submission" date="2016-10" db="EMBL/GenBank/DDBJ databases">
        <title>Genome Sequence of Pseudomonas putida GM4FR.</title>
        <authorList>
            <person name="Poehlein A."/>
            <person name="Wemheuer F."/>
            <person name="Hollensteiner J."/>
            <person name="Wemheuer B."/>
        </authorList>
    </citation>
    <scope>NUCLEOTIDE SEQUENCE [LARGE SCALE GENOMIC DNA]</scope>
    <source>
        <strain evidence="7 8">GM4FR</strain>
    </source>
</reference>
<gene>
    <name evidence="7" type="ORF">PSEMO_06530</name>
</gene>
<accession>A0A1Q9RAI1</accession>
<comment type="caution">
    <text evidence="7">The sequence shown here is derived from an EMBL/GenBank/DDBJ whole genome shotgun (WGS) entry which is preliminary data.</text>
</comment>
<dbReference type="EMBL" id="MKZO01000006">
    <property type="protein sequence ID" value="OLS64368.1"/>
    <property type="molecule type" value="Genomic_DNA"/>
</dbReference>
<proteinExistence type="predicted"/>
<dbReference type="Pfam" id="PF02656">
    <property type="entry name" value="DUF202"/>
    <property type="match status" value="1"/>
</dbReference>
<evidence type="ECO:0000256" key="2">
    <source>
        <dbReference type="ARBA" id="ARBA00022692"/>
    </source>
</evidence>
<organism evidence="7 8">
    <name type="scientific">Pseudomonas putida</name>
    <name type="common">Arthrobacter siderocapsulatus</name>
    <dbReference type="NCBI Taxonomy" id="303"/>
    <lineage>
        <taxon>Bacteria</taxon>
        <taxon>Pseudomonadati</taxon>
        <taxon>Pseudomonadota</taxon>
        <taxon>Gammaproteobacteria</taxon>
        <taxon>Pseudomonadales</taxon>
        <taxon>Pseudomonadaceae</taxon>
        <taxon>Pseudomonas</taxon>
    </lineage>
</organism>
<evidence type="ECO:0000313" key="8">
    <source>
        <dbReference type="Proteomes" id="UP000186736"/>
    </source>
</evidence>
<feature type="transmembrane region" description="Helical" evidence="5">
    <location>
        <begin position="83"/>
        <end position="106"/>
    </location>
</feature>
<evidence type="ECO:0000313" key="7">
    <source>
        <dbReference type="EMBL" id="OLS64368.1"/>
    </source>
</evidence>
<name>A0A1Q9RAI1_PSEPU</name>
<comment type="subcellular location">
    <subcellularLocation>
        <location evidence="1">Endomembrane system</location>
        <topology evidence="1">Multi-pass membrane protein</topology>
    </subcellularLocation>
</comment>
<keyword evidence="2 5" id="KW-0812">Transmembrane</keyword>
<evidence type="ECO:0000259" key="6">
    <source>
        <dbReference type="Pfam" id="PF02656"/>
    </source>
</evidence>
<keyword evidence="3 5" id="KW-1133">Transmembrane helix</keyword>
<dbReference type="GO" id="GO:0012505">
    <property type="term" value="C:endomembrane system"/>
    <property type="evidence" value="ECO:0007669"/>
    <property type="project" value="UniProtKB-SubCell"/>
</dbReference>
<keyword evidence="4 5" id="KW-0472">Membrane</keyword>
<evidence type="ECO:0000256" key="3">
    <source>
        <dbReference type="ARBA" id="ARBA00022989"/>
    </source>
</evidence>
<evidence type="ECO:0000256" key="4">
    <source>
        <dbReference type="ARBA" id="ARBA00023136"/>
    </source>
</evidence>
<dbReference type="InterPro" id="IPR003807">
    <property type="entry name" value="DUF202"/>
</dbReference>
<evidence type="ECO:0000256" key="5">
    <source>
        <dbReference type="SAM" id="Phobius"/>
    </source>
</evidence>
<sequence length="107" mass="11931">MPELTHGDIGLQPERTLLAWRRTILAMIVCSCFFLRWVPHHGWLAVLPAGLCLAVAGLAWLRLRRRYAVQVQGLCAETVATGVRVHLLLALCVTVMCMVELAAIVLW</sequence>
<feature type="transmembrane region" description="Helical" evidence="5">
    <location>
        <begin position="43"/>
        <end position="63"/>
    </location>
</feature>
<feature type="domain" description="DUF202" evidence="6">
    <location>
        <begin position="10"/>
        <end position="71"/>
    </location>
</feature>
<protein>
    <recommendedName>
        <fullName evidence="6">DUF202 domain-containing protein</fullName>
    </recommendedName>
</protein>
<dbReference type="AlphaFoldDB" id="A0A1Q9RAI1"/>
<dbReference type="RefSeq" id="WP_218641230.1">
    <property type="nucleotide sequence ID" value="NZ_MKZO01000006.1"/>
</dbReference>
<evidence type="ECO:0000256" key="1">
    <source>
        <dbReference type="ARBA" id="ARBA00004127"/>
    </source>
</evidence>
<dbReference type="Proteomes" id="UP000186736">
    <property type="component" value="Unassembled WGS sequence"/>
</dbReference>